<name>A0ABD0SCC6_LOXSC</name>
<dbReference type="EMBL" id="JBEDNZ010000024">
    <property type="protein sequence ID" value="KAL0811356.1"/>
    <property type="molecule type" value="Genomic_DNA"/>
</dbReference>
<dbReference type="PANTHER" id="PTHR43969">
    <property type="entry name" value="GLUTATHIONE S TRANSFERASE D10, ISOFORM A-RELATED"/>
    <property type="match status" value="1"/>
</dbReference>
<feature type="domain" description="GST N-terminal" evidence="2">
    <location>
        <begin position="1"/>
        <end position="82"/>
    </location>
</feature>
<dbReference type="AlphaFoldDB" id="A0ABD0SCC6"/>
<dbReference type="InterPro" id="IPR036282">
    <property type="entry name" value="Glutathione-S-Trfase_C_sf"/>
</dbReference>
<dbReference type="SFLD" id="SFLDG01153">
    <property type="entry name" value="Main.4:_Theta-like"/>
    <property type="match status" value="1"/>
</dbReference>
<organism evidence="4 5">
    <name type="scientific">Loxostege sticticalis</name>
    <name type="common">Beet webworm moth</name>
    <dbReference type="NCBI Taxonomy" id="481309"/>
    <lineage>
        <taxon>Eukaryota</taxon>
        <taxon>Metazoa</taxon>
        <taxon>Ecdysozoa</taxon>
        <taxon>Arthropoda</taxon>
        <taxon>Hexapoda</taxon>
        <taxon>Insecta</taxon>
        <taxon>Pterygota</taxon>
        <taxon>Neoptera</taxon>
        <taxon>Endopterygota</taxon>
        <taxon>Lepidoptera</taxon>
        <taxon>Glossata</taxon>
        <taxon>Ditrysia</taxon>
        <taxon>Pyraloidea</taxon>
        <taxon>Crambidae</taxon>
        <taxon>Pyraustinae</taxon>
        <taxon>Loxostege</taxon>
    </lineage>
</organism>
<reference evidence="4 5" key="1">
    <citation type="submission" date="2024-06" db="EMBL/GenBank/DDBJ databases">
        <title>A chromosome-level genome assembly of beet webworm, Loxostege sticticalis.</title>
        <authorList>
            <person name="Zhang Y."/>
        </authorList>
    </citation>
    <scope>NUCLEOTIDE SEQUENCE [LARGE SCALE GENOMIC DNA]</scope>
    <source>
        <strain evidence="4">AQ028</strain>
        <tissue evidence="4">Male pupae</tissue>
    </source>
</reference>
<dbReference type="Gene3D" id="1.20.1050.10">
    <property type="match status" value="1"/>
</dbReference>
<protein>
    <recommendedName>
        <fullName evidence="6">Glutathione S-transferase 1-like</fullName>
    </recommendedName>
</protein>
<evidence type="ECO:0000256" key="1">
    <source>
        <dbReference type="ARBA" id="ARBA00011738"/>
    </source>
</evidence>
<sequence>MGITLYGSNVSPPTRATMMLLDILGLSFDYREVNLPTREHYKPEYLAKNPLHTIPMIEDDDFRLVDSHVIMTYLISKYGEQKSHLYPKELRAKSLVDEKLYFDASILFPRLRNVIYGIALGKSSVTELQLKDIEESYGFVDTYLEKTRYIAGDTLTVADLSCVATLSSLHAVVEISDKYVKLYQWWDGLKKESWYQVNVPGATTFGVFMNSLLRR</sequence>
<evidence type="ECO:0008006" key="6">
    <source>
        <dbReference type="Google" id="ProtNLM"/>
    </source>
</evidence>
<dbReference type="PROSITE" id="PS50405">
    <property type="entry name" value="GST_CTER"/>
    <property type="match status" value="1"/>
</dbReference>
<evidence type="ECO:0000259" key="3">
    <source>
        <dbReference type="PROSITE" id="PS50405"/>
    </source>
</evidence>
<proteinExistence type="predicted"/>
<dbReference type="FunFam" id="3.40.30.10:FF:000034">
    <property type="entry name" value="glutathione S-transferase 1"/>
    <property type="match status" value="1"/>
</dbReference>
<evidence type="ECO:0000313" key="4">
    <source>
        <dbReference type="EMBL" id="KAL0811356.1"/>
    </source>
</evidence>
<dbReference type="CDD" id="cd03177">
    <property type="entry name" value="GST_C_Delta_Epsilon"/>
    <property type="match status" value="1"/>
</dbReference>
<dbReference type="SUPFAM" id="SSF52833">
    <property type="entry name" value="Thioredoxin-like"/>
    <property type="match status" value="1"/>
</dbReference>
<comment type="caution">
    <text evidence="4">The sequence shown here is derived from an EMBL/GenBank/DDBJ whole genome shotgun (WGS) entry which is preliminary data.</text>
</comment>
<dbReference type="SFLD" id="SFLDG00358">
    <property type="entry name" value="Main_(cytGST)"/>
    <property type="match status" value="1"/>
</dbReference>
<dbReference type="Pfam" id="PF00043">
    <property type="entry name" value="GST_C"/>
    <property type="match status" value="1"/>
</dbReference>
<dbReference type="InterPro" id="IPR010987">
    <property type="entry name" value="Glutathione-S-Trfase_C-like"/>
</dbReference>
<dbReference type="InterPro" id="IPR036249">
    <property type="entry name" value="Thioredoxin-like_sf"/>
</dbReference>
<dbReference type="InterPro" id="IPR004046">
    <property type="entry name" value="GST_C"/>
</dbReference>
<dbReference type="PANTHER" id="PTHR43969:SF9">
    <property type="entry name" value="GLUTATHIONE S TRANSFERASE D10, ISOFORM A-RELATED"/>
    <property type="match status" value="1"/>
</dbReference>
<dbReference type="InterPro" id="IPR040079">
    <property type="entry name" value="Glutathione_S-Trfase"/>
</dbReference>
<dbReference type="PROSITE" id="PS50404">
    <property type="entry name" value="GST_NTER"/>
    <property type="match status" value="1"/>
</dbReference>
<dbReference type="Gene3D" id="3.40.30.10">
    <property type="entry name" value="Glutaredoxin"/>
    <property type="match status" value="1"/>
</dbReference>
<dbReference type="GO" id="GO:0003824">
    <property type="term" value="F:catalytic activity"/>
    <property type="evidence" value="ECO:0007669"/>
    <property type="project" value="UniProtKB-ARBA"/>
</dbReference>
<dbReference type="InterPro" id="IPR004045">
    <property type="entry name" value="Glutathione_S-Trfase_N"/>
</dbReference>
<accession>A0ABD0SCC6</accession>
<gene>
    <name evidence="4" type="ORF">ABMA28_009766</name>
</gene>
<dbReference type="SUPFAM" id="SSF47616">
    <property type="entry name" value="GST C-terminal domain-like"/>
    <property type="match status" value="1"/>
</dbReference>
<evidence type="ECO:0000259" key="2">
    <source>
        <dbReference type="PROSITE" id="PS50404"/>
    </source>
</evidence>
<dbReference type="FunFam" id="1.20.1050.10:FF:000007">
    <property type="entry name" value="Glutathione S-transferase 1-1"/>
    <property type="match status" value="1"/>
</dbReference>
<comment type="subunit">
    <text evidence="1">Homodimer.</text>
</comment>
<dbReference type="Pfam" id="PF13417">
    <property type="entry name" value="GST_N_3"/>
    <property type="match status" value="1"/>
</dbReference>
<dbReference type="SFLD" id="SFLDS00019">
    <property type="entry name" value="Glutathione_Transferase_(cytos"/>
    <property type="match status" value="1"/>
</dbReference>
<dbReference type="Proteomes" id="UP001549921">
    <property type="component" value="Unassembled WGS sequence"/>
</dbReference>
<feature type="domain" description="GST C-terminal" evidence="3">
    <location>
        <begin position="89"/>
        <end position="215"/>
    </location>
</feature>
<evidence type="ECO:0000313" key="5">
    <source>
        <dbReference type="Proteomes" id="UP001549921"/>
    </source>
</evidence>